<organism evidence="1 2">
    <name type="scientific">Caerostris extrusa</name>
    <name type="common">Bark spider</name>
    <name type="synonym">Caerostris bankana</name>
    <dbReference type="NCBI Taxonomy" id="172846"/>
    <lineage>
        <taxon>Eukaryota</taxon>
        <taxon>Metazoa</taxon>
        <taxon>Ecdysozoa</taxon>
        <taxon>Arthropoda</taxon>
        <taxon>Chelicerata</taxon>
        <taxon>Arachnida</taxon>
        <taxon>Araneae</taxon>
        <taxon>Araneomorphae</taxon>
        <taxon>Entelegynae</taxon>
        <taxon>Araneoidea</taxon>
        <taxon>Araneidae</taxon>
        <taxon>Caerostris</taxon>
    </lineage>
</organism>
<protein>
    <submittedName>
        <fullName evidence="1">Uncharacterized protein</fullName>
    </submittedName>
</protein>
<dbReference type="Proteomes" id="UP001054945">
    <property type="component" value="Unassembled WGS sequence"/>
</dbReference>
<comment type="caution">
    <text evidence="1">The sequence shown here is derived from an EMBL/GenBank/DDBJ whole genome shotgun (WGS) entry which is preliminary data.</text>
</comment>
<reference evidence="1 2" key="1">
    <citation type="submission" date="2021-06" db="EMBL/GenBank/DDBJ databases">
        <title>Caerostris extrusa draft genome.</title>
        <authorList>
            <person name="Kono N."/>
            <person name="Arakawa K."/>
        </authorList>
    </citation>
    <scope>NUCLEOTIDE SEQUENCE [LARGE SCALE GENOMIC DNA]</scope>
</reference>
<evidence type="ECO:0000313" key="1">
    <source>
        <dbReference type="EMBL" id="GIX80422.1"/>
    </source>
</evidence>
<keyword evidence="2" id="KW-1185">Reference proteome</keyword>
<accession>A0AAV4N6F4</accession>
<proteinExistence type="predicted"/>
<dbReference type="AlphaFoldDB" id="A0AAV4N6F4"/>
<evidence type="ECO:0000313" key="2">
    <source>
        <dbReference type="Proteomes" id="UP001054945"/>
    </source>
</evidence>
<dbReference type="EMBL" id="BPLR01020592">
    <property type="protein sequence ID" value="GIX80422.1"/>
    <property type="molecule type" value="Genomic_DNA"/>
</dbReference>
<sequence>MKKKRTEEIGPIKKELIEEIIQMKKKEGTKGIGEMMKKGTKEIGEMKKKQKKSNFSRNENYCLNIVASVIDNIRSQTLISYWRTVWPGCVANNKTIQTSSLSDEIIISLAHEIGGEGFDTFSQNDIDELLMDNVLNVQDIIGTTSDIENQKTIAKWKANMISTI</sequence>
<gene>
    <name evidence="1" type="ORF">CEXT_121731</name>
</gene>
<name>A0AAV4N6F4_CAEEX</name>